<name>A0A164NLA5_9CRUS</name>
<proteinExistence type="predicted"/>
<protein>
    <submittedName>
        <fullName evidence="1">Uncharacterized protein</fullName>
    </submittedName>
</protein>
<dbReference type="AlphaFoldDB" id="A0A164NLA5"/>
<keyword evidence="2" id="KW-1185">Reference proteome</keyword>
<dbReference type="Proteomes" id="UP000076858">
    <property type="component" value="Unassembled WGS sequence"/>
</dbReference>
<reference evidence="1 2" key="1">
    <citation type="submission" date="2016-03" db="EMBL/GenBank/DDBJ databases">
        <title>EvidentialGene: Evidence-directed Construction of Genes on Genomes.</title>
        <authorList>
            <person name="Gilbert D.G."/>
            <person name="Choi J.-H."/>
            <person name="Mockaitis K."/>
            <person name="Colbourne J."/>
            <person name="Pfrender M."/>
        </authorList>
    </citation>
    <scope>NUCLEOTIDE SEQUENCE [LARGE SCALE GENOMIC DNA]</scope>
    <source>
        <strain evidence="1 2">Xinb3</strain>
        <tissue evidence="1">Complete organism</tissue>
    </source>
</reference>
<gene>
    <name evidence="1" type="ORF">APZ42_030538</name>
</gene>
<accession>A0A164NLA5</accession>
<comment type="caution">
    <text evidence="1">The sequence shown here is derived from an EMBL/GenBank/DDBJ whole genome shotgun (WGS) entry which is preliminary data.</text>
</comment>
<organism evidence="1 2">
    <name type="scientific">Daphnia magna</name>
    <dbReference type="NCBI Taxonomy" id="35525"/>
    <lineage>
        <taxon>Eukaryota</taxon>
        <taxon>Metazoa</taxon>
        <taxon>Ecdysozoa</taxon>
        <taxon>Arthropoda</taxon>
        <taxon>Crustacea</taxon>
        <taxon>Branchiopoda</taxon>
        <taxon>Diplostraca</taxon>
        <taxon>Cladocera</taxon>
        <taxon>Anomopoda</taxon>
        <taxon>Daphniidae</taxon>
        <taxon>Daphnia</taxon>
    </lineage>
</organism>
<sequence>MEVYIRTPTDFKLAVICSWIPKRFIYKDSYGNTNSQPSFHQLLIRG</sequence>
<dbReference type="EMBL" id="LRGB01002849">
    <property type="protein sequence ID" value="KZS06053.1"/>
    <property type="molecule type" value="Genomic_DNA"/>
</dbReference>
<evidence type="ECO:0000313" key="1">
    <source>
        <dbReference type="EMBL" id="KZS06053.1"/>
    </source>
</evidence>
<evidence type="ECO:0000313" key="2">
    <source>
        <dbReference type="Proteomes" id="UP000076858"/>
    </source>
</evidence>